<reference evidence="2 3" key="1">
    <citation type="submission" date="2018-06" db="EMBL/GenBank/DDBJ databases">
        <title>Complete Genomes of Monosporascus.</title>
        <authorList>
            <person name="Robinson A.J."/>
            <person name="Natvig D.O."/>
        </authorList>
    </citation>
    <scope>NUCLEOTIDE SEQUENCE [LARGE SCALE GENOMIC DNA]</scope>
    <source>
        <strain evidence="2 3">CBS 110550</strain>
    </source>
</reference>
<dbReference type="AlphaFoldDB" id="A0A4Q4SWB1"/>
<feature type="compositionally biased region" description="Basic and acidic residues" evidence="1">
    <location>
        <begin position="804"/>
        <end position="820"/>
    </location>
</feature>
<accession>A0A4Q4SWB1</accession>
<feature type="region of interest" description="Disordered" evidence="1">
    <location>
        <begin position="788"/>
        <end position="835"/>
    </location>
</feature>
<feature type="compositionally biased region" description="Low complexity" evidence="1">
    <location>
        <begin position="849"/>
        <end position="860"/>
    </location>
</feature>
<keyword evidence="3" id="KW-1185">Reference proteome</keyword>
<feature type="compositionally biased region" description="Polar residues" evidence="1">
    <location>
        <begin position="945"/>
        <end position="975"/>
    </location>
</feature>
<feature type="compositionally biased region" description="Low complexity" evidence="1">
    <location>
        <begin position="925"/>
        <end position="939"/>
    </location>
</feature>
<evidence type="ECO:0000256" key="1">
    <source>
        <dbReference type="SAM" id="MobiDB-lite"/>
    </source>
</evidence>
<feature type="region of interest" description="Disordered" evidence="1">
    <location>
        <begin position="341"/>
        <end position="377"/>
    </location>
</feature>
<comment type="caution">
    <text evidence="2">The sequence shown here is derived from an EMBL/GenBank/DDBJ whole genome shotgun (WGS) entry which is preliminary data.</text>
</comment>
<feature type="compositionally biased region" description="Low complexity" evidence="1">
    <location>
        <begin position="1036"/>
        <end position="1045"/>
    </location>
</feature>
<sequence length="1218" mass="130179">MDLSIPAPESQRRALVAHVKPKVLLNTNVASDDSIVLSKGEDDVLGESGLEDLFNNGGDQSFTNNINDGPVDDNRMNVIHLPSWGKLDHVAREIILKTLSDGLGSFQAACKTLSLEPNEAEAFLERHEAERDQAAAWRRDLNKPAANGGAPDAYDGPEATGPVHVEQETIARACAWLGFLGLDELSDRVSRWARRTTPWPLGIRCSDFNPMGLGVAHEDLPGLIPAPADESARPATNAEPRLEDDSRVFVAFRATEQQQRPGVFRIHSILLPEGAIVVGPDGVKELLFGGRYRLCYADNGPVTGAAAADEFLICANHTQRPRRGGRARCDDDAQYQLQLAPEHIRTANTPSPRADDGKGKAKETNPPRTRTQSSATVGTAAISDDVLALSQSGTSDPGIKSPQGETQFFTSAATGLLSSPDLHETKGLHVAALGGPVYHRFASQPNLGLENAFSPGVEGMFPKLSLARSQNPQGPPHHGANETRTQAQTRLAYKGAAAAVLGMVRDGPTIEDSSVLRDLAIEPQQQQQRHPGAGPFHDNANVFGPPRKQKIPELVGLAHRCRGGRVLFQFRLPAGYRVLSPAGYAMNFDDGAKQGPNDGVCPGGVGGLYTVILRAGPAAAAAPGTSILPMVPELDDRVDLRMNLPERMVVFRNKRLLPRLTEMGFHDISVVQTTEGNKLDLVCENGRYQIFRDMLLSNSESFMLGQLGKMALDDPDVPTKPFISAQVMQRPNSNDNAESEPMDVDMPVEEGQANTGPDVGEEPAAEALRYLASHREWLDAEEVREKNEEYHNMRRSLSAQHAQRMAEREAAAEAARHERAANPLRTTRGRVVNRPAGFQGTFNWAEDVSSMGESSSSSEPGGSGTKTPEGAHGSIKAASPMQSATNAPAAPRKGHITSTSIGSEPEMPVLKLMGRPDSRASSSQRGNPGSSRGSLPPSRDALKSVSDQSQPRARSGRTTETANDSKVSRSQQPGSSREPAAPKIKLVPQKRSLRGALSQQDGASPDTSSTEKGKGSVVEPSPKRLRTGKPYEPRAQKAATATVAAPGKQDAEHMPVSQPDMPTPTEPPKRRRGRPRKYPLEAPASSEGKPCGRPQKAPVSGTDSSEANRQLEAALAMEPVSSTGERSGLGLGRGTSSPTFHGRGGDASAAPGNGEGEDKGEVVPSVLGRGKVLSIFMVNRQHTATASANREAGNIDSDETEVEDGEVDANGRNEDVNP</sequence>
<feature type="compositionally biased region" description="Acidic residues" evidence="1">
    <location>
        <begin position="1196"/>
        <end position="1207"/>
    </location>
</feature>
<feature type="region of interest" description="Disordered" evidence="1">
    <location>
        <begin position="466"/>
        <end position="486"/>
    </location>
</feature>
<feature type="compositionally biased region" description="Polar residues" evidence="1">
    <location>
        <begin position="997"/>
        <end position="1008"/>
    </location>
</feature>
<name>A0A4Q4SWB1_9PEZI</name>
<dbReference type="Proteomes" id="UP000293360">
    <property type="component" value="Unassembled WGS sequence"/>
</dbReference>
<feature type="compositionally biased region" description="Polar residues" evidence="1">
    <location>
        <begin position="366"/>
        <end position="377"/>
    </location>
</feature>
<feature type="compositionally biased region" description="Basic and acidic residues" evidence="1">
    <location>
        <begin position="1209"/>
        <end position="1218"/>
    </location>
</feature>
<protein>
    <submittedName>
        <fullName evidence="2">Uncharacterized protein</fullName>
    </submittedName>
</protein>
<gene>
    <name evidence="2" type="ORF">DL764_008945</name>
</gene>
<dbReference type="OrthoDB" id="4748690at2759"/>
<feature type="region of interest" description="Disordered" evidence="1">
    <location>
        <begin position="848"/>
        <end position="1165"/>
    </location>
</feature>
<organism evidence="2 3">
    <name type="scientific">Monosporascus ibericus</name>
    <dbReference type="NCBI Taxonomy" id="155417"/>
    <lineage>
        <taxon>Eukaryota</taxon>
        <taxon>Fungi</taxon>
        <taxon>Dikarya</taxon>
        <taxon>Ascomycota</taxon>
        <taxon>Pezizomycotina</taxon>
        <taxon>Sordariomycetes</taxon>
        <taxon>Xylariomycetidae</taxon>
        <taxon>Xylariales</taxon>
        <taxon>Xylariales incertae sedis</taxon>
        <taxon>Monosporascus</taxon>
    </lineage>
</organism>
<feature type="region of interest" description="Disordered" evidence="1">
    <location>
        <begin position="1184"/>
        <end position="1218"/>
    </location>
</feature>
<proteinExistence type="predicted"/>
<feature type="region of interest" description="Disordered" evidence="1">
    <location>
        <begin position="523"/>
        <end position="545"/>
    </location>
</feature>
<evidence type="ECO:0000313" key="3">
    <source>
        <dbReference type="Proteomes" id="UP000293360"/>
    </source>
</evidence>
<evidence type="ECO:0000313" key="2">
    <source>
        <dbReference type="EMBL" id="RYO86832.1"/>
    </source>
</evidence>
<feature type="compositionally biased region" description="Basic and acidic residues" evidence="1">
    <location>
        <begin position="353"/>
        <end position="365"/>
    </location>
</feature>
<dbReference type="EMBL" id="QJNU01000766">
    <property type="protein sequence ID" value="RYO86832.1"/>
    <property type="molecule type" value="Genomic_DNA"/>
</dbReference>